<evidence type="ECO:0000256" key="3">
    <source>
        <dbReference type="ARBA" id="ARBA00019114"/>
    </source>
</evidence>
<keyword evidence="11" id="KW-1185">Reference proteome</keyword>
<dbReference type="SMART" id="SM00481">
    <property type="entry name" value="POLIIIAc"/>
    <property type="match status" value="1"/>
</dbReference>
<comment type="catalytic activity">
    <reaction evidence="8">
        <text>DNA(n) + a 2'-deoxyribonucleoside 5'-triphosphate = DNA(n+1) + diphosphate</text>
        <dbReference type="Rhea" id="RHEA:22508"/>
        <dbReference type="Rhea" id="RHEA-COMP:17339"/>
        <dbReference type="Rhea" id="RHEA-COMP:17340"/>
        <dbReference type="ChEBI" id="CHEBI:33019"/>
        <dbReference type="ChEBI" id="CHEBI:61560"/>
        <dbReference type="ChEBI" id="CHEBI:173112"/>
        <dbReference type="EC" id="2.7.7.7"/>
    </reaction>
</comment>
<dbReference type="GO" id="GO:0006260">
    <property type="term" value="P:DNA replication"/>
    <property type="evidence" value="ECO:0007669"/>
    <property type="project" value="UniProtKB-KW"/>
</dbReference>
<keyword evidence="4" id="KW-0808">Transferase</keyword>
<dbReference type="InterPro" id="IPR012340">
    <property type="entry name" value="NA-bd_OB-fold"/>
</dbReference>
<dbReference type="EMBL" id="QEKI01000004">
    <property type="protein sequence ID" value="PVY41967.1"/>
    <property type="molecule type" value="Genomic_DNA"/>
</dbReference>
<evidence type="ECO:0000259" key="9">
    <source>
        <dbReference type="SMART" id="SM00481"/>
    </source>
</evidence>
<proteinExistence type="predicted"/>
<evidence type="ECO:0000256" key="6">
    <source>
        <dbReference type="ARBA" id="ARBA00022705"/>
    </source>
</evidence>
<keyword evidence="7" id="KW-0239">DNA-directed DNA polymerase</keyword>
<evidence type="ECO:0000313" key="11">
    <source>
        <dbReference type="Proteomes" id="UP000245466"/>
    </source>
</evidence>
<dbReference type="InterPro" id="IPR011708">
    <property type="entry name" value="DNA_pol3_alpha_NTPase_dom"/>
</dbReference>
<dbReference type="InterPro" id="IPR004013">
    <property type="entry name" value="PHP_dom"/>
</dbReference>
<keyword evidence="6" id="KW-0235">DNA replication</keyword>
<dbReference type="InterPro" id="IPR003141">
    <property type="entry name" value="Pol/His_phosphatase_N"/>
</dbReference>
<dbReference type="InterPro" id="IPR040982">
    <property type="entry name" value="DNA_pol3_finger"/>
</dbReference>
<dbReference type="Gene3D" id="3.20.20.140">
    <property type="entry name" value="Metal-dependent hydrolases"/>
    <property type="match status" value="1"/>
</dbReference>
<dbReference type="Gene3D" id="1.10.150.870">
    <property type="match status" value="1"/>
</dbReference>
<dbReference type="Proteomes" id="UP000245466">
    <property type="component" value="Unassembled WGS sequence"/>
</dbReference>
<evidence type="ECO:0000313" key="10">
    <source>
        <dbReference type="EMBL" id="PVY41967.1"/>
    </source>
</evidence>
<dbReference type="InterPro" id="IPR004805">
    <property type="entry name" value="DnaE2/DnaE/PolC"/>
</dbReference>
<dbReference type="Gene3D" id="1.10.10.1600">
    <property type="entry name" value="Bacterial DNA polymerase III alpha subunit, thumb domain"/>
    <property type="match status" value="1"/>
</dbReference>
<dbReference type="AlphaFoldDB" id="A0A2U1B0E0"/>
<feature type="domain" description="Polymerase/histidinol phosphatase N-terminal" evidence="9">
    <location>
        <begin position="5"/>
        <end position="72"/>
    </location>
</feature>
<dbReference type="OrthoDB" id="9803237at2"/>
<dbReference type="CDD" id="cd04485">
    <property type="entry name" value="DnaE_OBF"/>
    <property type="match status" value="1"/>
</dbReference>
<dbReference type="GO" id="GO:0008408">
    <property type="term" value="F:3'-5' exonuclease activity"/>
    <property type="evidence" value="ECO:0007669"/>
    <property type="project" value="InterPro"/>
</dbReference>
<dbReference type="GO" id="GO:0005737">
    <property type="term" value="C:cytoplasm"/>
    <property type="evidence" value="ECO:0007669"/>
    <property type="project" value="UniProtKB-SubCell"/>
</dbReference>
<evidence type="ECO:0000256" key="4">
    <source>
        <dbReference type="ARBA" id="ARBA00022679"/>
    </source>
</evidence>
<dbReference type="Pfam" id="PF07733">
    <property type="entry name" value="DNA_pol3_alpha"/>
    <property type="match status" value="1"/>
</dbReference>
<dbReference type="SUPFAM" id="SSF89550">
    <property type="entry name" value="PHP domain-like"/>
    <property type="match status" value="1"/>
</dbReference>
<dbReference type="NCBIfam" id="NF004226">
    <property type="entry name" value="PRK05673.1"/>
    <property type="match status" value="1"/>
</dbReference>
<evidence type="ECO:0000256" key="8">
    <source>
        <dbReference type="ARBA" id="ARBA00049244"/>
    </source>
</evidence>
<evidence type="ECO:0000256" key="2">
    <source>
        <dbReference type="ARBA" id="ARBA00012417"/>
    </source>
</evidence>
<comment type="subcellular location">
    <subcellularLocation>
        <location evidence="1">Cytoplasm</location>
    </subcellularLocation>
</comment>
<dbReference type="InterPro" id="IPR029460">
    <property type="entry name" value="DNAPol_HHH"/>
</dbReference>
<evidence type="ECO:0000256" key="5">
    <source>
        <dbReference type="ARBA" id="ARBA00022695"/>
    </source>
</evidence>
<dbReference type="NCBIfam" id="TIGR00594">
    <property type="entry name" value="polc"/>
    <property type="match status" value="1"/>
</dbReference>
<dbReference type="PANTHER" id="PTHR32294:SF0">
    <property type="entry name" value="DNA POLYMERASE III SUBUNIT ALPHA"/>
    <property type="match status" value="1"/>
</dbReference>
<dbReference type="RefSeq" id="WP_116543000.1">
    <property type="nucleotide sequence ID" value="NZ_QEKI01000004.1"/>
</dbReference>
<dbReference type="InterPro" id="IPR004365">
    <property type="entry name" value="NA-bd_OB_tRNA"/>
</dbReference>
<dbReference type="Gene3D" id="2.40.50.140">
    <property type="entry name" value="Nucleic acid-binding proteins"/>
    <property type="match status" value="1"/>
</dbReference>
<protein>
    <recommendedName>
        <fullName evidence="3">DNA polymerase III subunit alpha</fullName>
        <ecNumber evidence="2">2.7.7.7</ecNumber>
    </recommendedName>
</protein>
<dbReference type="GO" id="GO:0003676">
    <property type="term" value="F:nucleic acid binding"/>
    <property type="evidence" value="ECO:0007669"/>
    <property type="project" value="InterPro"/>
</dbReference>
<dbReference type="GO" id="GO:0003887">
    <property type="term" value="F:DNA-directed DNA polymerase activity"/>
    <property type="evidence" value="ECO:0007669"/>
    <property type="project" value="UniProtKB-KW"/>
</dbReference>
<accession>A0A2U1B0E0</accession>
<dbReference type="InterPro" id="IPR041931">
    <property type="entry name" value="DNA_pol3_alpha_thumb_dom"/>
</dbReference>
<evidence type="ECO:0000256" key="1">
    <source>
        <dbReference type="ARBA" id="ARBA00004496"/>
    </source>
</evidence>
<reference evidence="10 11" key="1">
    <citation type="submission" date="2018-04" db="EMBL/GenBank/DDBJ databases">
        <title>Genomic Encyclopedia of Type Strains, Phase IV (KMG-IV): sequencing the most valuable type-strain genomes for metagenomic binning, comparative biology and taxonomic classification.</title>
        <authorList>
            <person name="Goeker M."/>
        </authorList>
    </citation>
    <scope>NUCLEOTIDE SEQUENCE [LARGE SCALE GENOMIC DNA]</scope>
    <source>
        <strain evidence="10 11">DSM 100231</strain>
    </source>
</reference>
<sequence>MPVFSHLHTHTQYSLLDGQASISALMKKAQADGMPAVAMTDHGNMFAAFNFVNEANKYNVKPIVGCEFYLVKDRHLKTFTKEQKDVRHHQLLLAKDQEGYQNLAKLCSLSYIEGVYSKWPRIDKELLLKYSKGLIATSCCIGAEVPQAILWKSEEEAEEIFKWWLDVFGEDYYIEIQRHGLMNIDGTGKSQEDINQVLLKWAKKYNCKVICTNDSHYVDQEDWNAHDILLCVNTGEDQSTPVGDFTTKYYRFLSDDQKVIYDTVENVRSKYSNHMNVRQMLQRIDEAGPKTRFGFPNDQFYFKTQAEMNQLFKDVPEAVDNTNEIVDKITPPKLKRDILLPNFPIPPQHADADDFLRHLTYEGAAKRYSEITAEVTERLDFELHVIKTMGFAGYFLIVQDFINRGRDMGVFVGPGRGSAAGSAVAYCVGITNIDPIKYNLLFERFLNPERVSMPDIDIDFDDVNRQRVIDYVVDKYGKTQVAQIITFGTMAAKSSIKDVARSTSLPLAEANELAKMVPETPGTTLAKAFMENLELAAIREGTDARAAVLKLAEKLEGSVRNTGIHAAGVIIAPDDITNYIPVSTSKDSDLLVTQFDGKVIESAGMLKMDFLGLKTLTIIKDAMELIKKNHGVEIDIDNIPIDDEKTYELYQRGDTIGTFQFESEGMRMYLKDLQPTNIEDLIAMNALYRPGPMQFIPNFINRKHGKEEVEYPHELLEPILNYSYGIMVYQEQIMQTAQILAGYSLGGADLLRRAMGKKDMKKMAEEREKFIAGAMEMHKIPAKKASEVFDVMEKFAQYGFNRSHSAAYSVVAYQTGYLKAHYPAEYMAAVLTNNMNDIKKVTFFIEEARKQGVAVLGPDVNESLLKFNVNEQGQIRFGLAAIKGTGEAAVDAIISEREKNGPYQDIFDFAKRINLRAVNKKTFESMALAGAFDSWGLYHRAQLMEVPEGENISLLEKAVRYGNNYQAEQQAAQQSLFGGSAAVASPLPKIPEVQVWTQAEMLRREKDVVGFYISGHPLDQFKMEIDSYCTSALADIANHKNKDINVAGMVSEVVIRTAKNGNPFALFSIEDYDTTLQMALFGEDYMKFQPYLRQGLYLFIRGKVQLRYRTEDQWELKPTNIQLLGDVMDKMAQGVQLNVNLQLLTPNIAEALEEAIATSPGQKRLEITLHVPDEKLVLPTYSRKYRVDPKVFLGQIKDLGLGECKLL</sequence>
<dbReference type="Pfam" id="PF17657">
    <property type="entry name" value="DNA_pol3_finger"/>
    <property type="match status" value="1"/>
</dbReference>
<name>A0A2U1B0E0_9BACT</name>
<gene>
    <name evidence="10" type="ORF">C8E01_104339</name>
</gene>
<dbReference type="Pfam" id="PF02811">
    <property type="entry name" value="PHP"/>
    <property type="match status" value="1"/>
</dbReference>
<dbReference type="InterPro" id="IPR016195">
    <property type="entry name" value="Pol/histidinol_Pase-like"/>
</dbReference>
<comment type="caution">
    <text evidence="10">The sequence shown here is derived from an EMBL/GenBank/DDBJ whole genome shotgun (WGS) entry which is preliminary data.</text>
</comment>
<dbReference type="EC" id="2.7.7.7" evidence="2"/>
<dbReference type="CDD" id="cd12113">
    <property type="entry name" value="PHP_PolIIIA_DnaE3"/>
    <property type="match status" value="1"/>
</dbReference>
<keyword evidence="5" id="KW-0548">Nucleotidyltransferase</keyword>
<evidence type="ECO:0000256" key="7">
    <source>
        <dbReference type="ARBA" id="ARBA00022932"/>
    </source>
</evidence>
<dbReference type="PANTHER" id="PTHR32294">
    <property type="entry name" value="DNA POLYMERASE III SUBUNIT ALPHA"/>
    <property type="match status" value="1"/>
</dbReference>
<organism evidence="10 11">
    <name type="scientific">Pontibacter virosus</name>
    <dbReference type="NCBI Taxonomy" id="1765052"/>
    <lineage>
        <taxon>Bacteria</taxon>
        <taxon>Pseudomonadati</taxon>
        <taxon>Bacteroidota</taxon>
        <taxon>Cytophagia</taxon>
        <taxon>Cytophagales</taxon>
        <taxon>Hymenobacteraceae</taxon>
        <taxon>Pontibacter</taxon>
    </lineage>
</organism>
<dbReference type="Pfam" id="PF01336">
    <property type="entry name" value="tRNA_anti-codon"/>
    <property type="match status" value="1"/>
</dbReference>
<dbReference type="Pfam" id="PF14579">
    <property type="entry name" value="HHH_6"/>
    <property type="match status" value="1"/>
</dbReference>